<dbReference type="PANTHER" id="PTHR10229:SF0">
    <property type="entry name" value="GTP-BINDING PROTEIN 6-RELATED"/>
    <property type="match status" value="1"/>
</dbReference>
<keyword evidence="1" id="KW-0479">Metal-binding</keyword>
<evidence type="ECO:0000256" key="5">
    <source>
        <dbReference type="ARBA" id="ARBA00070394"/>
    </source>
</evidence>
<dbReference type="SUPFAM" id="SSF52540">
    <property type="entry name" value="P-loop containing nucleoside triphosphate hydrolases"/>
    <property type="match status" value="1"/>
</dbReference>
<keyword evidence="8" id="KW-1185">Reference proteome</keyword>
<dbReference type="InterPro" id="IPR006073">
    <property type="entry name" value="GTP-bd"/>
</dbReference>
<evidence type="ECO:0000256" key="4">
    <source>
        <dbReference type="ARBA" id="ARBA00023134"/>
    </source>
</evidence>
<dbReference type="AlphaFoldDB" id="A0AAD1R4R6"/>
<dbReference type="Gene3D" id="3.40.50.11060">
    <property type="entry name" value="GTPase HflX, N-terminal domain"/>
    <property type="match status" value="1"/>
</dbReference>
<name>A0AAD1R4R6_PELCU</name>
<dbReference type="FunFam" id="3.40.50.300:FF:000886">
    <property type="entry name" value="Putative GTP-binding protein 6"/>
    <property type="match status" value="1"/>
</dbReference>
<dbReference type="PROSITE" id="PS51705">
    <property type="entry name" value="G_HFLX"/>
    <property type="match status" value="1"/>
</dbReference>
<dbReference type="NCBIfam" id="TIGR03156">
    <property type="entry name" value="GTP_HflX"/>
    <property type="match status" value="1"/>
</dbReference>
<dbReference type="InterPro" id="IPR016496">
    <property type="entry name" value="GTPase_HflX"/>
</dbReference>
<dbReference type="Pfam" id="PF16360">
    <property type="entry name" value="GTP-bdg_M"/>
    <property type="match status" value="1"/>
</dbReference>
<keyword evidence="4" id="KW-0342">GTP-binding</keyword>
<dbReference type="GO" id="GO:0046872">
    <property type="term" value="F:metal ion binding"/>
    <property type="evidence" value="ECO:0007669"/>
    <property type="project" value="UniProtKB-KW"/>
</dbReference>
<evidence type="ECO:0000256" key="3">
    <source>
        <dbReference type="ARBA" id="ARBA00022842"/>
    </source>
</evidence>
<proteinExistence type="predicted"/>
<dbReference type="InterPro" id="IPR042108">
    <property type="entry name" value="GTPase_HflX_N_sf"/>
</dbReference>
<accession>A0AAD1R4R6</accession>
<dbReference type="Proteomes" id="UP001295444">
    <property type="component" value="Chromosome 01"/>
</dbReference>
<evidence type="ECO:0000259" key="6">
    <source>
        <dbReference type="PROSITE" id="PS51705"/>
    </source>
</evidence>
<dbReference type="InterPro" id="IPR032305">
    <property type="entry name" value="GTP-bd_M"/>
</dbReference>
<dbReference type="EMBL" id="OW240912">
    <property type="protein sequence ID" value="CAH2223417.1"/>
    <property type="molecule type" value="Genomic_DNA"/>
</dbReference>
<dbReference type="InterPro" id="IPR025121">
    <property type="entry name" value="GTPase_HflX_N"/>
</dbReference>
<keyword evidence="3" id="KW-0460">Magnesium</keyword>
<dbReference type="Pfam" id="PF01926">
    <property type="entry name" value="MMR_HSR1"/>
    <property type="match status" value="1"/>
</dbReference>
<keyword evidence="2" id="KW-0547">Nucleotide-binding</keyword>
<dbReference type="Gene3D" id="3.40.50.300">
    <property type="entry name" value="P-loop containing nucleotide triphosphate hydrolases"/>
    <property type="match status" value="1"/>
</dbReference>
<sequence>MLAPCVLRAAWGCHVCRLSALSRATGSRRLALITPRSSFNERFRPVPGARTLFVGSPCGKGKHSGYSGGWDDRDPINWQTEEEEWEDSEGIEDLMIPHSTSLIHETQHVFIVHPDVKWGPKKQYTTTADLQMAEAAALVHSLPNWTLVDKLILSTKSPDSKLIFGKGNFKVLTEIIQGLPQITAVFINVESLSPLAEKELEAVWGVKVLDRYKVVLNIFRYNARTREAKLQIALAELPLLRASLKNETAHLDQQGGGSRYIMGSGETFLEVQQRLLKDREKRIRIALEKLRKTRNLLRTQRRRREFPIISVMGYTNCGKTTLIKALTGNVDLQPRDQLFATLDVTTHGGLLPCRLPVIYVDTIGFLSQLPHDLIESFSATLEDVAYSDLLVHVRDISHPETDNQKASVLSVLDKLKVPQQLLDTMIEVHNKIDLLENHEADEAVVPVSALYGFGLEDLKRKIEAVVLESTGRILLNIKVDLESPQLSWLHKEASVQAMKVFAESGTASVRVIITKAAYGRYIKLFCKLS</sequence>
<dbReference type="GO" id="GO:0005525">
    <property type="term" value="F:GTP binding"/>
    <property type="evidence" value="ECO:0007669"/>
    <property type="project" value="UniProtKB-KW"/>
</dbReference>
<dbReference type="CDD" id="cd01878">
    <property type="entry name" value="HflX"/>
    <property type="match status" value="1"/>
</dbReference>
<feature type="domain" description="Hflx-type G" evidence="6">
    <location>
        <begin position="307"/>
        <end position="470"/>
    </location>
</feature>
<organism evidence="7 8">
    <name type="scientific">Pelobates cultripes</name>
    <name type="common">Western spadefoot toad</name>
    <dbReference type="NCBI Taxonomy" id="61616"/>
    <lineage>
        <taxon>Eukaryota</taxon>
        <taxon>Metazoa</taxon>
        <taxon>Chordata</taxon>
        <taxon>Craniata</taxon>
        <taxon>Vertebrata</taxon>
        <taxon>Euteleostomi</taxon>
        <taxon>Amphibia</taxon>
        <taxon>Batrachia</taxon>
        <taxon>Anura</taxon>
        <taxon>Pelobatoidea</taxon>
        <taxon>Pelobatidae</taxon>
        <taxon>Pelobates</taxon>
    </lineage>
</organism>
<dbReference type="GO" id="GO:0005737">
    <property type="term" value="C:cytoplasm"/>
    <property type="evidence" value="ECO:0007669"/>
    <property type="project" value="TreeGrafter"/>
</dbReference>
<dbReference type="Pfam" id="PF13167">
    <property type="entry name" value="GTP-bdg_N"/>
    <property type="match status" value="1"/>
</dbReference>
<protein>
    <recommendedName>
        <fullName evidence="5">Putative GTP-binding protein 6</fullName>
    </recommendedName>
</protein>
<evidence type="ECO:0000256" key="1">
    <source>
        <dbReference type="ARBA" id="ARBA00022723"/>
    </source>
</evidence>
<dbReference type="InterPro" id="IPR027417">
    <property type="entry name" value="P-loop_NTPase"/>
</dbReference>
<dbReference type="FunFam" id="3.40.50.11060:FF:000002">
    <property type="entry name" value="GTP binding protein 6 (putative)"/>
    <property type="match status" value="1"/>
</dbReference>
<dbReference type="PANTHER" id="PTHR10229">
    <property type="entry name" value="GTP-BINDING PROTEIN HFLX"/>
    <property type="match status" value="1"/>
</dbReference>
<dbReference type="GO" id="GO:0043022">
    <property type="term" value="F:ribosome binding"/>
    <property type="evidence" value="ECO:0007669"/>
    <property type="project" value="TreeGrafter"/>
</dbReference>
<evidence type="ECO:0000313" key="8">
    <source>
        <dbReference type="Proteomes" id="UP001295444"/>
    </source>
</evidence>
<evidence type="ECO:0000313" key="7">
    <source>
        <dbReference type="EMBL" id="CAH2223417.1"/>
    </source>
</evidence>
<evidence type="ECO:0000256" key="2">
    <source>
        <dbReference type="ARBA" id="ARBA00022741"/>
    </source>
</evidence>
<reference evidence="7" key="1">
    <citation type="submission" date="2022-03" db="EMBL/GenBank/DDBJ databases">
        <authorList>
            <person name="Alioto T."/>
            <person name="Alioto T."/>
            <person name="Gomez Garrido J."/>
        </authorList>
    </citation>
    <scope>NUCLEOTIDE SEQUENCE</scope>
</reference>
<dbReference type="InterPro" id="IPR030394">
    <property type="entry name" value="G_HFLX_dom"/>
</dbReference>
<gene>
    <name evidence="7" type="ORF">PECUL_23A037155</name>
</gene>